<evidence type="ECO:0000313" key="2">
    <source>
        <dbReference type="EMBL" id="KAG2911573.1"/>
    </source>
</evidence>
<dbReference type="EMBL" id="RCMG01000681">
    <property type="protein sequence ID" value="KAG2850487.1"/>
    <property type="molecule type" value="Genomic_DNA"/>
</dbReference>
<dbReference type="EMBL" id="RCML01000485">
    <property type="protein sequence ID" value="KAG2975664.1"/>
    <property type="molecule type" value="Genomic_DNA"/>
</dbReference>
<sequence length="119" mass="12651">MERSAVFAPASGIREGCPLTPLLFILAPGALYREIDRKTDLRGVVLRSAAGEIKVMIAGYAAVSSAYPAFMDFIPALLRITDQFGAESGLALNHEKTMVVALSWTGGTTSANLPPPLKM</sequence>
<evidence type="ECO:0000313" key="3">
    <source>
        <dbReference type="EMBL" id="KAG2929953.1"/>
    </source>
</evidence>
<dbReference type="Proteomes" id="UP000760860">
    <property type="component" value="Unassembled WGS sequence"/>
</dbReference>
<evidence type="ECO:0008006" key="8">
    <source>
        <dbReference type="Google" id="ProtNLM"/>
    </source>
</evidence>
<protein>
    <recommendedName>
        <fullName evidence="8">Reverse transcriptase domain-containing protein</fullName>
    </recommendedName>
</protein>
<dbReference type="OrthoDB" id="129305at2759"/>
<evidence type="ECO:0000313" key="4">
    <source>
        <dbReference type="EMBL" id="KAG2975664.1"/>
    </source>
</evidence>
<evidence type="ECO:0000313" key="7">
    <source>
        <dbReference type="Proteomes" id="UP000251314"/>
    </source>
</evidence>
<dbReference type="Proteomes" id="UP000774804">
    <property type="component" value="Unassembled WGS sequence"/>
</dbReference>
<evidence type="ECO:0000313" key="5">
    <source>
        <dbReference type="EMBL" id="KAG3214168.1"/>
    </source>
</evidence>
<evidence type="ECO:0000313" key="6">
    <source>
        <dbReference type="EMBL" id="RAW42392.1"/>
    </source>
</evidence>
<dbReference type="Proteomes" id="UP000735874">
    <property type="component" value="Unassembled WGS sequence"/>
</dbReference>
<dbReference type="EMBL" id="MJFZ01000016">
    <property type="protein sequence ID" value="RAW42392.1"/>
    <property type="molecule type" value="Genomic_DNA"/>
</dbReference>
<reference evidence="6 7" key="1">
    <citation type="submission" date="2018-01" db="EMBL/GenBank/DDBJ databases">
        <title>Draft genome of the strawberry crown rot pathogen Phytophthora cactorum.</title>
        <authorList>
            <person name="Armitage A.D."/>
            <person name="Lysoe E."/>
            <person name="Nellist C.F."/>
            <person name="Harrison R.J."/>
            <person name="Brurberg M.B."/>
        </authorList>
    </citation>
    <scope>NUCLEOTIDE SEQUENCE [LARGE SCALE GENOMIC DNA]</scope>
    <source>
        <strain evidence="6 7">10300</strain>
    </source>
</reference>
<proteinExistence type="predicted"/>
<name>A0A329T3B9_9STRA</name>
<dbReference type="VEuPathDB" id="FungiDB:PC110_g1394"/>
<dbReference type="Proteomes" id="UP000736787">
    <property type="component" value="Unassembled WGS sequence"/>
</dbReference>
<gene>
    <name evidence="6" type="ORF">PC110_g1394</name>
    <name evidence="1" type="ORF">PC113_g16736</name>
    <name evidence="2" type="ORF">PC115_g12525</name>
    <name evidence="3" type="ORF">PC117_g13865</name>
    <name evidence="4" type="ORF">PC118_g13799</name>
    <name evidence="5" type="ORF">PC129_g14914</name>
</gene>
<dbReference type="Proteomes" id="UP000697107">
    <property type="component" value="Unassembled WGS sequence"/>
</dbReference>
<evidence type="ECO:0000313" key="1">
    <source>
        <dbReference type="EMBL" id="KAG2850487.1"/>
    </source>
</evidence>
<dbReference type="Proteomes" id="UP000251314">
    <property type="component" value="Unassembled WGS sequence"/>
</dbReference>
<keyword evidence="7" id="KW-1185">Reference proteome</keyword>
<dbReference type="EMBL" id="RCMV01000663">
    <property type="protein sequence ID" value="KAG3214168.1"/>
    <property type="molecule type" value="Genomic_DNA"/>
</dbReference>
<comment type="caution">
    <text evidence="6">The sequence shown here is derived from an EMBL/GenBank/DDBJ whole genome shotgun (WGS) entry which is preliminary data.</text>
</comment>
<accession>A0A329T3B9</accession>
<dbReference type="AlphaFoldDB" id="A0A329T3B9"/>
<reference evidence="1" key="2">
    <citation type="submission" date="2018-10" db="EMBL/GenBank/DDBJ databases">
        <title>Effector identification in a new, highly contiguous assembly of the strawberry crown rot pathogen Phytophthora cactorum.</title>
        <authorList>
            <person name="Armitage A.D."/>
            <person name="Nellist C.F."/>
            <person name="Bates H."/>
            <person name="Vickerstaff R.J."/>
            <person name="Harrison R.J."/>
        </authorList>
    </citation>
    <scope>NUCLEOTIDE SEQUENCE</scope>
    <source>
        <strain evidence="1">15-7</strain>
        <strain evidence="2">4032</strain>
        <strain evidence="3">4040</strain>
        <strain evidence="4">P415</strain>
        <strain evidence="5">P421</strain>
    </source>
</reference>
<dbReference type="EMBL" id="RCMI01000420">
    <property type="protein sequence ID" value="KAG2911573.1"/>
    <property type="molecule type" value="Genomic_DNA"/>
</dbReference>
<organism evidence="6 7">
    <name type="scientific">Phytophthora cactorum</name>
    <dbReference type="NCBI Taxonomy" id="29920"/>
    <lineage>
        <taxon>Eukaryota</taxon>
        <taxon>Sar</taxon>
        <taxon>Stramenopiles</taxon>
        <taxon>Oomycota</taxon>
        <taxon>Peronosporomycetes</taxon>
        <taxon>Peronosporales</taxon>
        <taxon>Peronosporaceae</taxon>
        <taxon>Phytophthora</taxon>
    </lineage>
</organism>
<dbReference type="STRING" id="29920.A0A329T3B9"/>
<dbReference type="EMBL" id="RCMK01000417">
    <property type="protein sequence ID" value="KAG2929953.1"/>
    <property type="molecule type" value="Genomic_DNA"/>
</dbReference>